<dbReference type="InterPro" id="IPR016024">
    <property type="entry name" value="ARM-type_fold"/>
</dbReference>
<evidence type="ECO:0000313" key="9">
    <source>
        <dbReference type="EMBL" id="KAK9034204.1"/>
    </source>
</evidence>
<evidence type="ECO:0000256" key="1">
    <source>
        <dbReference type="ARBA" id="ARBA00004496"/>
    </source>
</evidence>
<dbReference type="Pfam" id="PF00806">
    <property type="entry name" value="PUF"/>
    <property type="match status" value="2"/>
</dbReference>
<evidence type="ECO:0000256" key="2">
    <source>
        <dbReference type="ARBA" id="ARBA00022490"/>
    </source>
</evidence>
<evidence type="ECO:0000259" key="8">
    <source>
        <dbReference type="PROSITE" id="PS50303"/>
    </source>
</evidence>
<dbReference type="Gene3D" id="1.25.10.10">
    <property type="entry name" value="Leucine-rich Repeat Variant"/>
    <property type="match status" value="1"/>
</dbReference>
<dbReference type="SMART" id="SM00025">
    <property type="entry name" value="Pumilio"/>
    <property type="match status" value="2"/>
</dbReference>
<evidence type="ECO:0000256" key="4">
    <source>
        <dbReference type="ARBA" id="ARBA00022845"/>
    </source>
</evidence>
<comment type="caution">
    <text evidence="9">The sequence shown here is derived from an EMBL/GenBank/DDBJ whole genome shotgun (WGS) entry which is preliminary data.</text>
</comment>
<evidence type="ECO:0000256" key="5">
    <source>
        <dbReference type="ARBA" id="ARBA00022884"/>
    </source>
</evidence>
<sequence>MRSLQEIGASKHREGRLQLDNWSHFAEACRNAKNAKLHHTFSLSTKCNSLTEACGFIYLIAKDQHGCRFLQKLFDEGILEDVKLIFKEIYDHVVELMMNPFKNYLMQKMLEVCNEEQRLQILLVSTKEPMQLVRIFLNTHGKRGLSLEEGVDLTHYAVRECVKELKTTGSGCYVSVDELSSHFKETDRRENEDSFGLTPFPSPSPSVEG</sequence>
<evidence type="ECO:0000256" key="3">
    <source>
        <dbReference type="ARBA" id="ARBA00022737"/>
    </source>
</evidence>
<reference evidence="9 10" key="1">
    <citation type="journal article" date="2024" name="G3 (Bethesda)">
        <title>Genome assembly of Hibiscus sabdariffa L. provides insights into metabolisms of medicinal natural products.</title>
        <authorList>
            <person name="Kim T."/>
        </authorList>
    </citation>
    <scope>NUCLEOTIDE SEQUENCE [LARGE SCALE GENOMIC DNA]</scope>
    <source>
        <strain evidence="9">TK-2024</strain>
        <tissue evidence="9">Old leaves</tissue>
    </source>
</reference>
<dbReference type="InterPro" id="IPR033133">
    <property type="entry name" value="PUM-HD"/>
</dbReference>
<feature type="compositionally biased region" description="Pro residues" evidence="7">
    <location>
        <begin position="200"/>
        <end position="209"/>
    </location>
</feature>
<keyword evidence="2" id="KW-0963">Cytoplasm</keyword>
<feature type="domain" description="PUM-HD" evidence="8">
    <location>
        <begin position="24"/>
        <end position="209"/>
    </location>
</feature>
<keyword evidence="10" id="KW-1185">Reference proteome</keyword>
<keyword evidence="5" id="KW-0694">RNA-binding</keyword>
<dbReference type="Proteomes" id="UP001396334">
    <property type="component" value="Unassembled WGS sequence"/>
</dbReference>
<dbReference type="PROSITE" id="PS50302">
    <property type="entry name" value="PUM"/>
    <property type="match status" value="2"/>
</dbReference>
<evidence type="ECO:0000256" key="7">
    <source>
        <dbReference type="SAM" id="MobiDB-lite"/>
    </source>
</evidence>
<dbReference type="PANTHER" id="PTHR12537">
    <property type="entry name" value="RNA BINDING PROTEIN PUMILIO-RELATED"/>
    <property type="match status" value="1"/>
</dbReference>
<feature type="repeat" description="Pumilio" evidence="6">
    <location>
        <begin position="49"/>
        <end position="87"/>
    </location>
</feature>
<name>A0ABR2TAE6_9ROSI</name>
<keyword evidence="4" id="KW-0810">Translation regulation</keyword>
<dbReference type="InterPro" id="IPR001313">
    <property type="entry name" value="Pumilio_RNA-bd_rpt"/>
</dbReference>
<dbReference type="PROSITE" id="PS50303">
    <property type="entry name" value="PUM_HD"/>
    <property type="match status" value="1"/>
</dbReference>
<dbReference type="InterPro" id="IPR011989">
    <property type="entry name" value="ARM-like"/>
</dbReference>
<protein>
    <recommendedName>
        <fullName evidence="8">PUM-HD domain-containing protein</fullName>
    </recommendedName>
</protein>
<organism evidence="9 10">
    <name type="scientific">Hibiscus sabdariffa</name>
    <name type="common">roselle</name>
    <dbReference type="NCBI Taxonomy" id="183260"/>
    <lineage>
        <taxon>Eukaryota</taxon>
        <taxon>Viridiplantae</taxon>
        <taxon>Streptophyta</taxon>
        <taxon>Embryophyta</taxon>
        <taxon>Tracheophyta</taxon>
        <taxon>Spermatophyta</taxon>
        <taxon>Magnoliopsida</taxon>
        <taxon>eudicotyledons</taxon>
        <taxon>Gunneridae</taxon>
        <taxon>Pentapetalae</taxon>
        <taxon>rosids</taxon>
        <taxon>malvids</taxon>
        <taxon>Malvales</taxon>
        <taxon>Malvaceae</taxon>
        <taxon>Malvoideae</taxon>
        <taxon>Hibiscus</taxon>
    </lineage>
</organism>
<dbReference type="EMBL" id="JBBPBN010000007">
    <property type="protein sequence ID" value="KAK9034204.1"/>
    <property type="molecule type" value="Genomic_DNA"/>
</dbReference>
<gene>
    <name evidence="9" type="ORF">V6N11_050378</name>
</gene>
<evidence type="ECO:0000256" key="6">
    <source>
        <dbReference type="PROSITE-ProRule" id="PRU00317"/>
    </source>
</evidence>
<keyword evidence="3" id="KW-0677">Repeat</keyword>
<evidence type="ECO:0000313" key="10">
    <source>
        <dbReference type="Proteomes" id="UP001396334"/>
    </source>
</evidence>
<feature type="repeat" description="Pumilio" evidence="6">
    <location>
        <begin position="88"/>
        <end position="124"/>
    </location>
</feature>
<comment type="subcellular location">
    <subcellularLocation>
        <location evidence="1">Cytoplasm</location>
    </subcellularLocation>
</comment>
<accession>A0ABR2TAE6</accession>
<proteinExistence type="predicted"/>
<dbReference type="PANTHER" id="PTHR12537:SF13">
    <property type="entry name" value="PUMILIO HOMOLOGY DOMAIN FAMILY MEMBER 4"/>
    <property type="match status" value="1"/>
</dbReference>
<feature type="region of interest" description="Disordered" evidence="7">
    <location>
        <begin position="184"/>
        <end position="209"/>
    </location>
</feature>
<dbReference type="SUPFAM" id="SSF48371">
    <property type="entry name" value="ARM repeat"/>
    <property type="match status" value="1"/>
</dbReference>